<proteinExistence type="inferred from homology"/>
<dbReference type="PANTHER" id="PTHR13148">
    <property type="entry name" value="PER1-RELATED"/>
    <property type="match status" value="1"/>
</dbReference>
<dbReference type="AlphaFoldDB" id="A0A811RRB0"/>
<evidence type="ECO:0000256" key="1">
    <source>
        <dbReference type="ARBA" id="ARBA00004127"/>
    </source>
</evidence>
<feature type="chain" id="PRO_5033109655" description="Post-GPI attachment to proteins factor 3" evidence="7">
    <location>
        <begin position="26"/>
        <end position="359"/>
    </location>
</feature>
<sequence length="359" mass="41063">MGGGVWVFRLASLLALGFVLSRVEASLGDIDPRYRTCVRECQTTGITGENIISHCQSKENDTSVGGSWYNQEQIYVQWKQLNCMTDCRYFCMMQREGERQSLGLSPVKYHGKWPFLRVSVFQEPLSAALSAINLLMHFTGWLSFFLLVNYKLPLRPQTKRTYYEYTGLWHIYAILSMNAWFWSSIFHTRDIDLTEKLDYSSAVALLGYSLILSLLRTFNVKDEATRVMFAAPILAFVTTHILYLNFYELDYGMLLKCLSAESFVRMEHESLCGDGCGSTSVMGNLGWRKQTPITSQALDSCFGGALAMLLELYDFPPYMGYADAHSLWHASTIPLTYLWWSFIKDDAEFRTSTLIKKAK</sequence>
<dbReference type="GO" id="GO:0006506">
    <property type="term" value="P:GPI anchor biosynthetic process"/>
    <property type="evidence" value="ECO:0007669"/>
    <property type="project" value="UniProtKB-KW"/>
</dbReference>
<evidence type="ECO:0000256" key="6">
    <source>
        <dbReference type="ARBA" id="ARBA00023136"/>
    </source>
</evidence>
<accession>A0A811RRB0</accession>
<evidence type="ECO:0000313" key="8">
    <source>
        <dbReference type="EMBL" id="CAD6272543.1"/>
    </source>
</evidence>
<feature type="transmembrane region" description="Helical" evidence="7">
    <location>
        <begin position="197"/>
        <end position="215"/>
    </location>
</feature>
<evidence type="ECO:0000256" key="3">
    <source>
        <dbReference type="ARBA" id="ARBA00022692"/>
    </source>
</evidence>
<dbReference type="GO" id="GO:0016788">
    <property type="term" value="F:hydrolase activity, acting on ester bonds"/>
    <property type="evidence" value="ECO:0007669"/>
    <property type="project" value="TreeGrafter"/>
</dbReference>
<dbReference type="OrthoDB" id="419770at2759"/>
<feature type="transmembrane region" description="Helical" evidence="7">
    <location>
        <begin position="162"/>
        <end position="185"/>
    </location>
</feature>
<keyword evidence="9" id="KW-1185">Reference proteome</keyword>
<dbReference type="PANTHER" id="PTHR13148:SF0">
    <property type="entry name" value="POST-GPI ATTACHMENT TO PROTEINS FACTOR 3"/>
    <property type="match status" value="1"/>
</dbReference>
<feature type="transmembrane region" description="Helical" evidence="7">
    <location>
        <begin position="127"/>
        <end position="150"/>
    </location>
</feature>
<reference evidence="8" key="1">
    <citation type="submission" date="2020-10" db="EMBL/GenBank/DDBJ databases">
        <authorList>
            <person name="Han B."/>
            <person name="Lu T."/>
            <person name="Zhao Q."/>
            <person name="Huang X."/>
            <person name="Zhao Y."/>
        </authorList>
    </citation>
    <scope>NUCLEOTIDE SEQUENCE</scope>
</reference>
<keyword evidence="5 7" id="KW-1133">Transmembrane helix</keyword>
<dbReference type="Proteomes" id="UP000604825">
    <property type="component" value="Unassembled WGS sequence"/>
</dbReference>
<evidence type="ECO:0000256" key="5">
    <source>
        <dbReference type="ARBA" id="ARBA00022989"/>
    </source>
</evidence>
<feature type="transmembrane region" description="Helical" evidence="7">
    <location>
        <begin position="227"/>
        <end position="247"/>
    </location>
</feature>
<keyword evidence="6 7" id="KW-0472">Membrane</keyword>
<dbReference type="GO" id="GO:0005789">
    <property type="term" value="C:endoplasmic reticulum membrane"/>
    <property type="evidence" value="ECO:0007669"/>
    <property type="project" value="TreeGrafter"/>
</dbReference>
<evidence type="ECO:0000313" key="9">
    <source>
        <dbReference type="Proteomes" id="UP000604825"/>
    </source>
</evidence>
<dbReference type="GO" id="GO:0000139">
    <property type="term" value="C:Golgi membrane"/>
    <property type="evidence" value="ECO:0007669"/>
    <property type="project" value="UniProtKB-SubCell"/>
</dbReference>
<dbReference type="Pfam" id="PF04080">
    <property type="entry name" value="Per1"/>
    <property type="match status" value="1"/>
</dbReference>
<comment type="similarity">
    <text evidence="7">Belongs to the PGAP3 family.</text>
</comment>
<keyword evidence="2 7" id="KW-0337">GPI-anchor biosynthesis</keyword>
<evidence type="ECO:0000256" key="4">
    <source>
        <dbReference type="ARBA" id="ARBA00022729"/>
    </source>
</evidence>
<keyword evidence="3 7" id="KW-0812">Transmembrane</keyword>
<feature type="signal peptide" evidence="7">
    <location>
        <begin position="1"/>
        <end position="25"/>
    </location>
</feature>
<comment type="subcellular location">
    <subcellularLocation>
        <location evidence="1">Endomembrane system</location>
        <topology evidence="1">Multi-pass membrane protein</topology>
    </subcellularLocation>
    <subcellularLocation>
        <location evidence="7">Golgi apparatus membrane</location>
        <topology evidence="7">Multi-pass membrane protein</topology>
    </subcellularLocation>
</comment>
<comment type="caution">
    <text evidence="8">The sequence shown here is derived from an EMBL/GenBank/DDBJ whole genome shotgun (WGS) entry which is preliminary data.</text>
</comment>
<dbReference type="EMBL" id="CAJGYO010000016">
    <property type="protein sequence ID" value="CAD6272543.1"/>
    <property type="molecule type" value="Genomic_DNA"/>
</dbReference>
<comment type="caution">
    <text evidence="7">Lacks conserved residue(s) required for the propagation of feature annotation.</text>
</comment>
<comment type="function">
    <text evidence="7">Involved in the lipid remodeling steps of GPI-anchor maturation.</text>
</comment>
<dbReference type="InterPro" id="IPR007217">
    <property type="entry name" value="Per1-like"/>
</dbReference>
<organism evidence="8 9">
    <name type="scientific">Miscanthus lutarioriparius</name>
    <dbReference type="NCBI Taxonomy" id="422564"/>
    <lineage>
        <taxon>Eukaryota</taxon>
        <taxon>Viridiplantae</taxon>
        <taxon>Streptophyta</taxon>
        <taxon>Embryophyta</taxon>
        <taxon>Tracheophyta</taxon>
        <taxon>Spermatophyta</taxon>
        <taxon>Magnoliopsida</taxon>
        <taxon>Liliopsida</taxon>
        <taxon>Poales</taxon>
        <taxon>Poaceae</taxon>
        <taxon>PACMAD clade</taxon>
        <taxon>Panicoideae</taxon>
        <taxon>Andropogonodae</taxon>
        <taxon>Andropogoneae</taxon>
        <taxon>Saccharinae</taxon>
        <taxon>Miscanthus</taxon>
    </lineage>
</organism>
<keyword evidence="4 7" id="KW-0732">Signal</keyword>
<evidence type="ECO:0000256" key="2">
    <source>
        <dbReference type="ARBA" id="ARBA00022502"/>
    </source>
</evidence>
<protein>
    <recommendedName>
        <fullName evidence="7">Post-GPI attachment to proteins factor 3</fullName>
    </recommendedName>
</protein>
<keyword evidence="7" id="KW-0333">Golgi apparatus</keyword>
<gene>
    <name evidence="8" type="ORF">NCGR_LOCUS55818</name>
</gene>
<name>A0A811RRB0_9POAL</name>
<evidence type="ECO:0000256" key="7">
    <source>
        <dbReference type="RuleBase" id="RU365066"/>
    </source>
</evidence>